<dbReference type="KEGG" id="rsa:RSal33209_1972"/>
<dbReference type="STRING" id="288705.RSal33209_1972"/>
<accession>A9WSB7</accession>
<organism evidence="1 2">
    <name type="scientific">Renibacterium salmoninarum (strain ATCC 33209 / DSM 20767 / JCM 11484 / NBRC 15589 / NCIMB 2235)</name>
    <dbReference type="NCBI Taxonomy" id="288705"/>
    <lineage>
        <taxon>Bacteria</taxon>
        <taxon>Bacillati</taxon>
        <taxon>Actinomycetota</taxon>
        <taxon>Actinomycetes</taxon>
        <taxon>Micrococcales</taxon>
        <taxon>Micrococcaceae</taxon>
        <taxon>Renibacterium</taxon>
    </lineage>
</organism>
<evidence type="ECO:0000313" key="1">
    <source>
        <dbReference type="EMBL" id="ABY23705.1"/>
    </source>
</evidence>
<evidence type="ECO:0000313" key="2">
    <source>
        <dbReference type="Proteomes" id="UP000002007"/>
    </source>
</evidence>
<dbReference type="RefSeq" id="WP_012245375.1">
    <property type="nucleotide sequence ID" value="NC_010168.1"/>
</dbReference>
<gene>
    <name evidence="1" type="ordered locus">RSal33209_1972</name>
</gene>
<dbReference type="Proteomes" id="UP000002007">
    <property type="component" value="Chromosome"/>
</dbReference>
<name>A9WSB7_RENSM</name>
<protein>
    <submittedName>
        <fullName evidence="1">Uncharacterized protein</fullName>
    </submittedName>
</protein>
<dbReference type="HOGENOM" id="CLU_127666_0_0_11"/>
<proteinExistence type="predicted"/>
<keyword evidence="2" id="KW-1185">Reference proteome</keyword>
<sequence length="181" mass="19767">MNATREVMHHSDWAHGDWPRAGFPGLAINPETLLAEVVDEELCERALALSTEVNDRILVLLARRRHNEAADLLVEARMAEHDSLSLQILEADAAGAAHDLDRAIKLLQHLAREYRGTPDEAAVLQHLVKATFRAGRYRAAASFAVALDLRVAAGDSASLIYSSTVALQRARDLSERSASVA</sequence>
<dbReference type="EMBL" id="CP000910">
    <property type="protein sequence ID" value="ABY23705.1"/>
    <property type="molecule type" value="Genomic_DNA"/>
</dbReference>
<dbReference type="eggNOG" id="ENOG502ZUDZ">
    <property type="taxonomic scope" value="Bacteria"/>
</dbReference>
<reference evidence="2" key="1">
    <citation type="journal article" date="2008" name="J. Bacteriol.">
        <title>Genome sequence of the fish pathogen Renibacterium salmoninarum suggests reductive evolution away from an environmental Arthrobacter ancestor.</title>
        <authorList>
            <person name="Wiens G.D."/>
            <person name="Rockey D.D."/>
            <person name="Wu Z."/>
            <person name="Chang J."/>
            <person name="Levy R."/>
            <person name="Crane S."/>
            <person name="Chen D.S."/>
            <person name="Capri G.R."/>
            <person name="Burnett J.R."/>
            <person name="Sudheesh P.S."/>
            <person name="Schipma M.J."/>
            <person name="Burd H."/>
            <person name="Bhattacharyya A."/>
            <person name="Rhodes L.D."/>
            <person name="Kaul R."/>
            <person name="Strom M.S."/>
        </authorList>
    </citation>
    <scope>NUCLEOTIDE SEQUENCE [LARGE SCALE GENOMIC DNA]</scope>
    <source>
        <strain evidence="2">ATCC 33209 / DSM 20767 / JCM 11484 / NBRC 15589 / NCIMB 2235</strain>
    </source>
</reference>
<dbReference type="AlphaFoldDB" id="A9WSB7"/>